<sequence length="503" mass="58897">MSSKQKQCERIQQQFEDERINREIIKSLKLNSPELEEESLVKQFLIIGSDAAEQPNYQSSGYKKKIGVVKPKILFQFPSISLDGFSYNLLEQFCFPDVTYRKKRTRQKEKDLITAQQKIYCDHLHYHKVFSFVFPGKRNELFAIGLRKKRFMSRDPKEYETENICYILLTSVPFFEIHYHLLENILMDSGLNDFVSSSIDSTQTNNSGLVLKSIQNLISVFTDYQKITVTPSTQTISFKFPNETNEFFYDCCCDMPLTYHYSELYLLTLFEEYNILDLLKMVTAFMLEHKILLVSKNLLLLSATIHFLLSSITPFKFESSIISVLCPELYTVLEAPTPLLVGMTHLPTNIPITKEYTFIADLDNKKFITPITFLLPNANGWVAEEINRTLNESPKRNTKIQLPQTQLIENEIGTTRHIMDVFKKAMEIIIEPFPCCCIKSVYEEHGKEDISCFMPEVFFAWWEEKDLLFIKQFVKTQMFENFKMRKLLEIDSKKKKEKKKQSE</sequence>
<gene>
    <name evidence="2" type="ORF">CL6EHI_023390</name>
</gene>
<dbReference type="SMART" id="SM00799">
    <property type="entry name" value="DENN"/>
    <property type="match status" value="1"/>
</dbReference>
<dbReference type="EMBL" id="BDEQ01000001">
    <property type="protein sequence ID" value="GAT92353.1"/>
    <property type="molecule type" value="Genomic_DNA"/>
</dbReference>
<accession>A0A5K1U2M3</accession>
<proteinExistence type="predicted"/>
<dbReference type="Proteomes" id="UP000078387">
    <property type="component" value="Unassembled WGS sequence"/>
</dbReference>
<dbReference type="Gene3D" id="3.30.450.200">
    <property type="match status" value="1"/>
</dbReference>
<dbReference type="Gene3D" id="3.40.50.11500">
    <property type="match status" value="1"/>
</dbReference>
<dbReference type="InterPro" id="IPR001194">
    <property type="entry name" value="cDENN_dom"/>
</dbReference>
<protein>
    <recommendedName>
        <fullName evidence="1">UDENN domain-containing protein</fullName>
    </recommendedName>
</protein>
<dbReference type="InterPro" id="IPR037516">
    <property type="entry name" value="Tripartite_DENN"/>
</dbReference>
<dbReference type="Pfam" id="PF02141">
    <property type="entry name" value="DENN"/>
    <property type="match status" value="1"/>
</dbReference>
<dbReference type="PROSITE" id="PS50211">
    <property type="entry name" value="DENN"/>
    <property type="match status" value="1"/>
</dbReference>
<evidence type="ECO:0000313" key="3">
    <source>
        <dbReference type="Proteomes" id="UP000078387"/>
    </source>
</evidence>
<dbReference type="AlphaFoldDB" id="A0A5K1U2M3"/>
<dbReference type="VEuPathDB" id="AmoebaDB:EHI8A_002790"/>
<organism evidence="2 3">
    <name type="scientific">Entamoeba histolytica</name>
    <dbReference type="NCBI Taxonomy" id="5759"/>
    <lineage>
        <taxon>Eukaryota</taxon>
        <taxon>Amoebozoa</taxon>
        <taxon>Evosea</taxon>
        <taxon>Archamoebae</taxon>
        <taxon>Mastigamoebida</taxon>
        <taxon>Entamoebidae</taxon>
        <taxon>Entamoeba</taxon>
    </lineage>
</organism>
<feature type="domain" description="UDENN" evidence="1">
    <location>
        <begin position="54"/>
        <end position="495"/>
    </location>
</feature>
<evidence type="ECO:0000259" key="1">
    <source>
        <dbReference type="PROSITE" id="PS50211"/>
    </source>
</evidence>
<dbReference type="VEuPathDB" id="AmoebaDB:EHI5A_014760"/>
<comment type="caution">
    <text evidence="2">The sequence shown here is derived from an EMBL/GenBank/DDBJ whole genome shotgun (WGS) entry which is preliminary data.</text>
</comment>
<dbReference type="VEuPathDB" id="AmoebaDB:EHI_023390"/>
<reference evidence="2 3" key="1">
    <citation type="submission" date="2016-05" db="EMBL/GenBank/DDBJ databases">
        <title>First whole genome sequencing of Entamoeba histolytica HM1:IMSS-clone-6.</title>
        <authorList>
            <person name="Mukherjee Avik.K."/>
            <person name="Izumyama S."/>
            <person name="Nakada-Tsukui K."/>
            <person name="Nozaki T."/>
        </authorList>
    </citation>
    <scope>NUCLEOTIDE SEQUENCE [LARGE SCALE GENOMIC DNA]</scope>
    <source>
        <strain evidence="2 3">HM1:IMSS clone 6</strain>
    </source>
</reference>
<dbReference type="PANTHER" id="PTHR15288:SF20">
    <property type="entry name" value="UDENN DOMAIN-CONTAINING PROTEIN"/>
    <property type="match status" value="1"/>
</dbReference>
<name>A0A5K1U2M3_ENTHI</name>
<dbReference type="VEuPathDB" id="AmoebaDB:KM1_006620"/>
<dbReference type="PANTHER" id="PTHR15288">
    <property type="entry name" value="DENN DOMAIN-CONTAINING PROTEIN 2"/>
    <property type="match status" value="1"/>
</dbReference>
<dbReference type="InterPro" id="IPR051942">
    <property type="entry name" value="DENN_domain_containing_2"/>
</dbReference>
<evidence type="ECO:0000313" key="2">
    <source>
        <dbReference type="EMBL" id="GAT92353.1"/>
    </source>
</evidence>
<dbReference type="VEuPathDB" id="AmoebaDB:EHI7A_004690"/>
<dbReference type="InterPro" id="IPR043153">
    <property type="entry name" value="DENN_C"/>
</dbReference>
<dbReference type="OMA" id="FRFESSI"/>